<dbReference type="Gene3D" id="2.160.20.10">
    <property type="entry name" value="Single-stranded right-handed beta-helix, Pectin lyase-like"/>
    <property type="match status" value="2"/>
</dbReference>
<dbReference type="Pfam" id="PF04431">
    <property type="entry name" value="Pec_lyase_N"/>
    <property type="match status" value="2"/>
</dbReference>
<evidence type="ECO:0000313" key="12">
    <source>
        <dbReference type="EMBL" id="KAJ8446838.1"/>
    </source>
</evidence>
<dbReference type="GO" id="GO:0030570">
    <property type="term" value="F:pectate lyase activity"/>
    <property type="evidence" value="ECO:0007669"/>
    <property type="project" value="UniProtKB-EC"/>
</dbReference>
<evidence type="ECO:0000313" key="13">
    <source>
        <dbReference type="Proteomes" id="UP001153076"/>
    </source>
</evidence>
<comment type="pathway">
    <text evidence="2 10">Glycan metabolism; pectin degradation; 2-dehydro-3-deoxy-D-gluconate from pectin: step 2/5.</text>
</comment>
<evidence type="ECO:0000256" key="9">
    <source>
        <dbReference type="ARBA" id="ARBA00023239"/>
    </source>
</evidence>
<evidence type="ECO:0000259" key="11">
    <source>
        <dbReference type="SMART" id="SM00656"/>
    </source>
</evidence>
<dbReference type="Pfam" id="PF00544">
    <property type="entry name" value="Pectate_lyase_4"/>
    <property type="match status" value="1"/>
</dbReference>
<keyword evidence="5 10" id="KW-0479">Metal-binding</keyword>
<dbReference type="OrthoDB" id="1637350at2759"/>
<dbReference type="InterPro" id="IPR002022">
    <property type="entry name" value="Pec_lyase"/>
</dbReference>
<dbReference type="SMART" id="SM00656">
    <property type="entry name" value="Amb_all"/>
    <property type="match status" value="1"/>
</dbReference>
<dbReference type="InterPro" id="IPR011050">
    <property type="entry name" value="Pectin_lyase_fold/virulence"/>
</dbReference>
<sequence>MSFFSSDYRILQNIMEVSRKLRRTLGILALFFVEISNHEDCIKESERYWKKRGEEAMKRNIEAYTFYPFNVTNKTNHRPHMTTSDGDGISIMRSHHIWIDHVCLTQCADGLIDVIDGSTVITISNCHMVKHNEVFLFGAGRTKPYVPKIGLCKSHCIQSLWKGISPKDVEMPMGINSSIWLTMTTRTGKRMLLVAVTHRENPQSPWDSGSWKSENDLLLNGATFTASRGPISTNMIKESERYWNERREKAMKHNTVAYRPDPFNVTNHINSRARKLLENSTRRILAKKYMGPCRITNPIDACWRCRADWDVDRKRLAKCALGFGKGTIGGMMGREYVVTDSSDNDMVNPKPGTLRHAVIQNEPLWIIFSTHMTIRLNQELIMASNKTIDARGTYVVIEGGAGITIQNVENIIIHGLKIRRIVPGTGGLIRDAVDHYGYRTQSDGDGISIMGSHHIFIDHVSLSQCSDGLIDVIDGSTAITISNSHMVKHNTVFLFGARPEHTQDRIMQVTLAYNHFGKELVQRMPRCRWGFFHLVNNDYTHWKMYAIGGSQNPTIISQGNRFIAQADTKVKEVTHRQNPNSPWDSGTWRSENDLLLNGATFTESGGPFSMQIYGDKIMQAMPGAYTGEMTKFAGPLKCVPKLPC</sequence>
<dbReference type="EC" id="4.2.2.2" evidence="4 10"/>
<keyword evidence="9 10" id="KW-0456">Lyase</keyword>
<evidence type="ECO:0000256" key="8">
    <source>
        <dbReference type="ARBA" id="ARBA00023180"/>
    </source>
</evidence>
<organism evidence="12 13">
    <name type="scientific">Carnegiea gigantea</name>
    <dbReference type="NCBI Taxonomy" id="171969"/>
    <lineage>
        <taxon>Eukaryota</taxon>
        <taxon>Viridiplantae</taxon>
        <taxon>Streptophyta</taxon>
        <taxon>Embryophyta</taxon>
        <taxon>Tracheophyta</taxon>
        <taxon>Spermatophyta</taxon>
        <taxon>Magnoliopsida</taxon>
        <taxon>eudicotyledons</taxon>
        <taxon>Gunneridae</taxon>
        <taxon>Pentapetalae</taxon>
        <taxon>Caryophyllales</taxon>
        <taxon>Cactineae</taxon>
        <taxon>Cactaceae</taxon>
        <taxon>Cactoideae</taxon>
        <taxon>Echinocereeae</taxon>
        <taxon>Carnegiea</taxon>
    </lineage>
</organism>
<dbReference type="InterPro" id="IPR012334">
    <property type="entry name" value="Pectin_lyas_fold"/>
</dbReference>
<keyword evidence="13" id="KW-1185">Reference proteome</keyword>
<evidence type="ECO:0000256" key="3">
    <source>
        <dbReference type="ARBA" id="ARBA00010980"/>
    </source>
</evidence>
<evidence type="ECO:0000256" key="5">
    <source>
        <dbReference type="ARBA" id="ARBA00022723"/>
    </source>
</evidence>
<protein>
    <recommendedName>
        <fullName evidence="4 10">Pectate lyase</fullName>
        <ecNumber evidence="4 10">4.2.2.2</ecNumber>
    </recommendedName>
</protein>
<keyword evidence="6" id="KW-0732">Signal</keyword>
<dbReference type="InterPro" id="IPR045032">
    <property type="entry name" value="PEL"/>
</dbReference>
<dbReference type="InterPro" id="IPR007524">
    <property type="entry name" value="Pec_lyase_N"/>
</dbReference>
<dbReference type="GO" id="GO:0046872">
    <property type="term" value="F:metal ion binding"/>
    <property type="evidence" value="ECO:0007669"/>
    <property type="project" value="UniProtKB-KW"/>
</dbReference>
<evidence type="ECO:0000256" key="2">
    <source>
        <dbReference type="ARBA" id="ARBA00005220"/>
    </source>
</evidence>
<dbReference type="InterPro" id="IPR018082">
    <property type="entry name" value="AmbAllergen"/>
</dbReference>
<dbReference type="AlphaFoldDB" id="A0A9Q1KQ44"/>
<accession>A0A9Q1KQ44</accession>
<proteinExistence type="inferred from homology"/>
<evidence type="ECO:0000256" key="10">
    <source>
        <dbReference type="RuleBase" id="RU361123"/>
    </source>
</evidence>
<dbReference type="SUPFAM" id="SSF51126">
    <property type="entry name" value="Pectin lyase-like"/>
    <property type="match status" value="2"/>
</dbReference>
<gene>
    <name evidence="12" type="ORF">Cgig2_016148</name>
</gene>
<feature type="domain" description="Pectate lyase" evidence="11">
    <location>
        <begin position="371"/>
        <end position="568"/>
    </location>
</feature>
<evidence type="ECO:0000256" key="1">
    <source>
        <dbReference type="ARBA" id="ARBA00000695"/>
    </source>
</evidence>
<keyword evidence="7 10" id="KW-0106">Calcium</keyword>
<dbReference type="EMBL" id="JAKOGI010000048">
    <property type="protein sequence ID" value="KAJ8446838.1"/>
    <property type="molecule type" value="Genomic_DNA"/>
</dbReference>
<evidence type="ECO:0000256" key="7">
    <source>
        <dbReference type="ARBA" id="ARBA00022837"/>
    </source>
</evidence>
<name>A0A9Q1KQ44_9CARY</name>
<comment type="similarity">
    <text evidence="3 10">Belongs to the polysaccharide lyase 1 family.</text>
</comment>
<comment type="caution">
    <text evidence="12">The sequence shown here is derived from an EMBL/GenBank/DDBJ whole genome shotgun (WGS) entry which is preliminary data.</text>
</comment>
<comment type="cofactor">
    <cofactor evidence="10">
        <name>Ca(2+)</name>
        <dbReference type="ChEBI" id="CHEBI:29108"/>
    </cofactor>
    <text evidence="10">Binds 1 Ca(2+) ion. Required for its activity.</text>
</comment>
<keyword evidence="8" id="KW-0325">Glycoprotein</keyword>
<dbReference type="PANTHER" id="PTHR31683">
    <property type="entry name" value="PECTATE LYASE 18-RELATED"/>
    <property type="match status" value="1"/>
</dbReference>
<dbReference type="Proteomes" id="UP001153076">
    <property type="component" value="Unassembled WGS sequence"/>
</dbReference>
<dbReference type="PANTHER" id="PTHR31683:SF69">
    <property type="entry name" value="PECTATE LYASE 7-RELATED"/>
    <property type="match status" value="1"/>
</dbReference>
<reference evidence="12" key="1">
    <citation type="submission" date="2022-04" db="EMBL/GenBank/DDBJ databases">
        <title>Carnegiea gigantea Genome sequencing and assembly v2.</title>
        <authorList>
            <person name="Copetti D."/>
            <person name="Sanderson M.J."/>
            <person name="Burquez A."/>
            <person name="Wojciechowski M.F."/>
        </authorList>
    </citation>
    <scope>NUCLEOTIDE SEQUENCE</scope>
    <source>
        <strain evidence="12">SGP5-SGP5p</strain>
        <tissue evidence="12">Aerial part</tissue>
    </source>
</reference>
<evidence type="ECO:0000256" key="6">
    <source>
        <dbReference type="ARBA" id="ARBA00022729"/>
    </source>
</evidence>
<dbReference type="PRINTS" id="PR00807">
    <property type="entry name" value="AMBALLERGEN"/>
</dbReference>
<evidence type="ECO:0000256" key="4">
    <source>
        <dbReference type="ARBA" id="ARBA00012272"/>
    </source>
</evidence>
<comment type="catalytic activity">
    <reaction evidence="1 10">
        <text>Eliminative cleavage of (1-&gt;4)-alpha-D-galacturonan to give oligosaccharides with 4-deoxy-alpha-D-galact-4-enuronosyl groups at their non-reducing ends.</text>
        <dbReference type="EC" id="4.2.2.2"/>
    </reaction>
</comment>